<feature type="compositionally biased region" description="Polar residues" evidence="1">
    <location>
        <begin position="448"/>
        <end position="463"/>
    </location>
</feature>
<dbReference type="Gene3D" id="3.90.1200.10">
    <property type="match status" value="1"/>
</dbReference>
<dbReference type="EMBL" id="AP026798">
    <property type="protein sequence ID" value="BDR53328.1"/>
    <property type="molecule type" value="Genomic_DNA"/>
</dbReference>
<proteinExistence type="predicted"/>
<sequence>MALASAAMPDAYFTGARASDQANAIDEASGIDCAVVQNASGRLYDVWATSTERGKARLDKRVKAAQALEDVRGIAALGFGVEQVLCYQPAEDENGPTGDAAVAIMTHEPGHTRSLKLLTGEECSAVGTAMGAIHRIDPRALQERFYPSFTTTQIANQLKAWIANLKQAGHVPEEITDSWARIIRTEGLWSFHTTMVHGGFTDGDFLFSRSGLSAVHNWQSMQVNDPARDLAWTFAKLDQAGRDAVIAAYGRMMGSHLDDLIMLRANLWLQMEQVGDFIVALERADNEKIIRFKAQVEHLAQQLADQAPKPKAFTPEQRPYQTSRSSAQAAATREPEPQGNSSPTIAITPASKGESPVKQEAQAQQGAQPKQEPQTSQDRPSPAVDEDATVVRPAYQKAPGATGRHAAVRPPTLPDMTGSHHSGNFSAPEEQFDRPQRPVGRHSRVNMPAQTQPGSETNTQTATIDLASMRQLAQEQSAQSRQEQDSSSKQEPAVQNHRTHSDSSTTSEEKAPGPEPVKAEALSADAQPQTASKKPETGNRSQMPSSPTSNTSAQTIVIEKPTVSAEGSETQLVPPAEVRQSAWASADSASTGSQQGRGRSQAQALAGRSSDSIDDSANDSPGQQDHHQDSPSSERD</sequence>
<organism evidence="3 4">
    <name type="scientific">Bombiscardovia nodaiensis</name>
    <dbReference type="NCBI Taxonomy" id="2932181"/>
    <lineage>
        <taxon>Bacteria</taxon>
        <taxon>Bacillati</taxon>
        <taxon>Actinomycetota</taxon>
        <taxon>Actinomycetes</taxon>
        <taxon>Bifidobacteriales</taxon>
        <taxon>Bifidobacteriaceae</taxon>
        <taxon>Bombiscardovia</taxon>
    </lineage>
</organism>
<evidence type="ECO:0000313" key="3">
    <source>
        <dbReference type="EMBL" id="BDR53328.1"/>
    </source>
</evidence>
<dbReference type="SUPFAM" id="SSF56112">
    <property type="entry name" value="Protein kinase-like (PK-like)"/>
    <property type="match status" value="1"/>
</dbReference>
<evidence type="ECO:0000259" key="2">
    <source>
        <dbReference type="Pfam" id="PF01636"/>
    </source>
</evidence>
<dbReference type="Proteomes" id="UP001321766">
    <property type="component" value="Chromosome"/>
</dbReference>
<gene>
    <name evidence="3" type="ORF">KIM372_12350</name>
</gene>
<feature type="compositionally biased region" description="Low complexity" evidence="1">
    <location>
        <begin position="470"/>
        <end position="481"/>
    </location>
</feature>
<name>A0ABN6SDP4_9BIFI</name>
<feature type="compositionally biased region" description="Polar residues" evidence="1">
    <location>
        <begin position="361"/>
        <end position="379"/>
    </location>
</feature>
<feature type="compositionally biased region" description="Low complexity" evidence="1">
    <location>
        <begin position="588"/>
        <end position="610"/>
    </location>
</feature>
<feature type="region of interest" description="Disordered" evidence="1">
    <location>
        <begin position="302"/>
        <end position="636"/>
    </location>
</feature>
<feature type="compositionally biased region" description="Low complexity" evidence="1">
    <location>
        <begin position="321"/>
        <end position="332"/>
    </location>
</feature>
<feature type="domain" description="Aminoglycoside phosphotransferase" evidence="2">
    <location>
        <begin position="75"/>
        <end position="252"/>
    </location>
</feature>
<reference evidence="3 4" key="1">
    <citation type="journal article" date="2023" name="Microbiol. Spectr.">
        <title>Symbiosis of Carpenter Bees with Uncharacterized Lactic Acid Bacteria Showing NAD Auxotrophy.</title>
        <authorList>
            <person name="Kawasaki S."/>
            <person name="Ozawa K."/>
            <person name="Mori T."/>
            <person name="Yamamoto A."/>
            <person name="Ito M."/>
            <person name="Ohkuma M."/>
            <person name="Sakamoto M."/>
            <person name="Matsutani M."/>
        </authorList>
    </citation>
    <scope>NUCLEOTIDE SEQUENCE [LARGE SCALE GENOMIC DNA]</scope>
    <source>
        <strain evidence="3 4">Kim37-2</strain>
    </source>
</reference>
<keyword evidence="4" id="KW-1185">Reference proteome</keyword>
<protein>
    <recommendedName>
        <fullName evidence="2">Aminoglycoside phosphotransferase domain-containing protein</fullName>
    </recommendedName>
</protein>
<dbReference type="InterPro" id="IPR002575">
    <property type="entry name" value="Aminoglycoside_PTrfase"/>
</dbReference>
<accession>A0ABN6SDP4</accession>
<evidence type="ECO:0000256" key="1">
    <source>
        <dbReference type="SAM" id="MobiDB-lite"/>
    </source>
</evidence>
<feature type="compositionally biased region" description="Basic and acidic residues" evidence="1">
    <location>
        <begin position="624"/>
        <end position="636"/>
    </location>
</feature>
<dbReference type="Pfam" id="PF01636">
    <property type="entry name" value="APH"/>
    <property type="match status" value="1"/>
</dbReference>
<evidence type="ECO:0000313" key="4">
    <source>
        <dbReference type="Proteomes" id="UP001321766"/>
    </source>
</evidence>
<dbReference type="InterPro" id="IPR011009">
    <property type="entry name" value="Kinase-like_dom_sf"/>
</dbReference>
<feature type="compositionally biased region" description="Polar residues" evidence="1">
    <location>
        <begin position="526"/>
        <end position="555"/>
    </location>
</feature>